<dbReference type="PANTHER" id="PTHR38788:SF3">
    <property type="entry name" value="CLR5 DOMAIN-CONTAINING PROTEIN"/>
    <property type="match status" value="1"/>
</dbReference>
<keyword evidence="4" id="KW-1185">Reference proteome</keyword>
<evidence type="ECO:0000256" key="1">
    <source>
        <dbReference type="SAM" id="MobiDB-lite"/>
    </source>
</evidence>
<feature type="region of interest" description="Disordered" evidence="1">
    <location>
        <begin position="1"/>
        <end position="91"/>
    </location>
</feature>
<evidence type="ECO:0000313" key="4">
    <source>
        <dbReference type="Proteomes" id="UP000241462"/>
    </source>
</evidence>
<name>A0A2T3AHP3_9PEZI</name>
<evidence type="ECO:0000313" key="3">
    <source>
        <dbReference type="EMBL" id="PSR97813.1"/>
    </source>
</evidence>
<feature type="domain" description="Clr5" evidence="2">
    <location>
        <begin position="108"/>
        <end position="158"/>
    </location>
</feature>
<protein>
    <recommendedName>
        <fullName evidence="2">Clr5 domain-containing protein</fullName>
    </recommendedName>
</protein>
<feature type="compositionally biased region" description="Basic residues" evidence="1">
    <location>
        <begin position="181"/>
        <end position="192"/>
    </location>
</feature>
<dbReference type="EMBL" id="KZ678388">
    <property type="protein sequence ID" value="PSR97813.1"/>
    <property type="molecule type" value="Genomic_DNA"/>
</dbReference>
<gene>
    <name evidence="3" type="ORF">BD289DRAFT_479886</name>
</gene>
<evidence type="ECO:0000259" key="2">
    <source>
        <dbReference type="Pfam" id="PF14420"/>
    </source>
</evidence>
<dbReference type="InParanoid" id="A0A2T3AHP3"/>
<feature type="compositionally biased region" description="Low complexity" evidence="1">
    <location>
        <begin position="63"/>
        <end position="85"/>
    </location>
</feature>
<proteinExistence type="predicted"/>
<feature type="region of interest" description="Disordered" evidence="1">
    <location>
        <begin position="568"/>
        <end position="594"/>
    </location>
</feature>
<dbReference type="Proteomes" id="UP000241462">
    <property type="component" value="Unassembled WGS sequence"/>
</dbReference>
<accession>A0A2T3AHP3</accession>
<dbReference type="Pfam" id="PF14420">
    <property type="entry name" value="Clr5"/>
    <property type="match status" value="1"/>
</dbReference>
<dbReference type="PANTHER" id="PTHR38788">
    <property type="entry name" value="CLR5 DOMAIN-CONTAINING PROTEIN"/>
    <property type="match status" value="1"/>
</dbReference>
<feature type="compositionally biased region" description="Polar residues" evidence="1">
    <location>
        <begin position="32"/>
        <end position="49"/>
    </location>
</feature>
<dbReference type="OrthoDB" id="5308957at2759"/>
<feature type="compositionally biased region" description="Low complexity" evidence="1">
    <location>
        <begin position="568"/>
        <end position="580"/>
    </location>
</feature>
<feature type="region of interest" description="Disordered" evidence="1">
    <location>
        <begin position="170"/>
        <end position="262"/>
    </location>
</feature>
<dbReference type="InterPro" id="IPR025676">
    <property type="entry name" value="Clr5_dom"/>
</dbReference>
<sequence length="750" mass="82858">MSVSMAAADLSRGGGSGGGGGRGRGRDASCISPPQRSPWDSITSHNYSMDVSRASPRNPPSHTTARTVVSSATASPTTSGTPAPTNSRQRKASAATETMVLRGLPASTEWETHKATIHELYMDRNLNLIEVVERMRVYDFHATARMYKTQFARWGWSKYNCKRLRRDISSGKTVVKAQGKSCHRVKRQRAKKRVDSSGRSSSWPSTPSSSESSSSPAQSASLATAATPSHYEEASLSPPASTTNTTTVTTSTRASTPPAATTTSIHTAQLSLPAHVAHANDTNRFMQSILTDIRNHVYQVFSHKPSWHQSRTTRIGLINAYEYTSYDHFVLALDAFTQRAHDEGGQILRQAFVDVEAAIQRDYSATFYFLFVDLPDLFLHYGRHDILTILLGHIKRLTSPGAMRLRERISGAGLAALHALAETEPAALRHYISTASGLWCDLLEELRGPRDRSTLLAKRNYLRHDRGADQRYRVGRLCEDYVELLGGVQQQFGHGHTMSHHMEDVVLSTQLVHDYFVDGFVEQNERLAASLENKYRLGCESENRPPPLYGTARGGGLHSLPAATCPLSTTPVSTSSPASPFLAENHHRQSPGRTEPVQVVPVAEWDVLDRHIRSNCFHRLAYYYHTAATSPPRLSAQSTTAITTRHLDNGPCNADMDANYASLGNDNLALAKYYNKKALQGWHTDFWQLEAETSLVAAGRHFEAQSLRRCRLEAQYFRKLPENDRARIAWVRQVGGTIAPLQLAAGADDA</sequence>
<feature type="compositionally biased region" description="Gly residues" evidence="1">
    <location>
        <begin position="12"/>
        <end position="22"/>
    </location>
</feature>
<feature type="compositionally biased region" description="Low complexity" evidence="1">
    <location>
        <begin position="197"/>
        <end position="262"/>
    </location>
</feature>
<reference evidence="3 4" key="1">
    <citation type="journal article" date="2018" name="Mycol. Prog.">
        <title>Coniella lustricola, a new species from submerged detritus.</title>
        <authorList>
            <person name="Raudabaugh D.B."/>
            <person name="Iturriaga T."/>
            <person name="Carver A."/>
            <person name="Mondo S."/>
            <person name="Pangilinan J."/>
            <person name="Lipzen A."/>
            <person name="He G."/>
            <person name="Amirebrahimi M."/>
            <person name="Grigoriev I.V."/>
            <person name="Miller A.N."/>
        </authorList>
    </citation>
    <scope>NUCLEOTIDE SEQUENCE [LARGE SCALE GENOMIC DNA]</scope>
    <source>
        <strain evidence="3 4">B22-T-1</strain>
    </source>
</reference>
<dbReference type="STRING" id="2025994.A0A2T3AHP3"/>
<organism evidence="3 4">
    <name type="scientific">Coniella lustricola</name>
    <dbReference type="NCBI Taxonomy" id="2025994"/>
    <lineage>
        <taxon>Eukaryota</taxon>
        <taxon>Fungi</taxon>
        <taxon>Dikarya</taxon>
        <taxon>Ascomycota</taxon>
        <taxon>Pezizomycotina</taxon>
        <taxon>Sordariomycetes</taxon>
        <taxon>Sordariomycetidae</taxon>
        <taxon>Diaporthales</taxon>
        <taxon>Schizoparmaceae</taxon>
        <taxon>Coniella</taxon>
    </lineage>
</organism>
<dbReference type="AlphaFoldDB" id="A0A2T3AHP3"/>